<organism evidence="4 5">
    <name type="scientific">Streptomyces virginiae</name>
    <name type="common">Streptomyces cinnamonensis</name>
    <dbReference type="NCBI Taxonomy" id="1961"/>
    <lineage>
        <taxon>Bacteria</taxon>
        <taxon>Bacillati</taxon>
        <taxon>Actinomycetota</taxon>
        <taxon>Actinomycetes</taxon>
        <taxon>Kitasatosporales</taxon>
        <taxon>Streptomycetaceae</taxon>
        <taxon>Streptomyces</taxon>
    </lineage>
</organism>
<name>A0ABZ1TE75_STRVG</name>
<feature type="domain" description="Phage tail tape measure protein" evidence="3">
    <location>
        <begin position="86"/>
        <end position="283"/>
    </location>
</feature>
<evidence type="ECO:0000256" key="1">
    <source>
        <dbReference type="ARBA" id="ARBA00022612"/>
    </source>
</evidence>
<dbReference type="RefSeq" id="WP_328962976.1">
    <property type="nucleotide sequence ID" value="NZ_CP108090.1"/>
</dbReference>
<feature type="transmembrane region" description="Helical" evidence="2">
    <location>
        <begin position="571"/>
        <end position="589"/>
    </location>
</feature>
<evidence type="ECO:0000259" key="3">
    <source>
        <dbReference type="Pfam" id="PF10145"/>
    </source>
</evidence>
<feature type="transmembrane region" description="Helical" evidence="2">
    <location>
        <begin position="417"/>
        <end position="438"/>
    </location>
</feature>
<feature type="transmembrane region" description="Helical" evidence="2">
    <location>
        <begin position="381"/>
        <end position="405"/>
    </location>
</feature>
<feature type="transmembrane region" description="Helical" evidence="2">
    <location>
        <begin position="530"/>
        <end position="547"/>
    </location>
</feature>
<keyword evidence="2" id="KW-0812">Transmembrane</keyword>
<accession>A0ABZ1TE75</accession>
<dbReference type="InterPro" id="IPR010090">
    <property type="entry name" value="Phage_tape_meas"/>
</dbReference>
<evidence type="ECO:0000256" key="2">
    <source>
        <dbReference type="SAM" id="Phobius"/>
    </source>
</evidence>
<dbReference type="EMBL" id="CP108090">
    <property type="protein sequence ID" value="WUQ14159.1"/>
    <property type="molecule type" value="Genomic_DNA"/>
</dbReference>
<protein>
    <submittedName>
        <fullName evidence="4">Phage tail tape measure protein</fullName>
    </submittedName>
</protein>
<keyword evidence="1" id="KW-1188">Viral release from host cell</keyword>
<dbReference type="PANTHER" id="PTHR37813">
    <property type="entry name" value="FELS-2 PROPHAGE PROTEIN"/>
    <property type="match status" value="1"/>
</dbReference>
<dbReference type="Pfam" id="PF10145">
    <property type="entry name" value="PhageMin_Tail"/>
    <property type="match status" value="1"/>
</dbReference>
<reference evidence="4" key="1">
    <citation type="submission" date="2022-10" db="EMBL/GenBank/DDBJ databases">
        <title>The complete genomes of actinobacterial strains from the NBC collection.</title>
        <authorList>
            <person name="Joergensen T.S."/>
            <person name="Alvarez Arevalo M."/>
            <person name="Sterndorff E.B."/>
            <person name="Faurdal D."/>
            <person name="Vuksanovic O."/>
            <person name="Mourched A.-S."/>
            <person name="Charusanti P."/>
            <person name="Shaw S."/>
            <person name="Blin K."/>
            <person name="Weber T."/>
        </authorList>
    </citation>
    <scope>NUCLEOTIDE SEQUENCE</scope>
    <source>
        <strain evidence="4">NBC_00248</strain>
    </source>
</reference>
<evidence type="ECO:0000313" key="4">
    <source>
        <dbReference type="EMBL" id="WUQ14159.1"/>
    </source>
</evidence>
<feature type="transmembrane region" description="Helical" evidence="2">
    <location>
        <begin position="356"/>
        <end position="375"/>
    </location>
</feature>
<keyword evidence="2" id="KW-0472">Membrane</keyword>
<keyword evidence="5" id="KW-1185">Reference proteome</keyword>
<dbReference type="Proteomes" id="UP001432039">
    <property type="component" value="Chromosome"/>
</dbReference>
<evidence type="ECO:0000313" key="5">
    <source>
        <dbReference type="Proteomes" id="UP001432039"/>
    </source>
</evidence>
<feature type="transmembrane region" description="Helical" evidence="2">
    <location>
        <begin position="470"/>
        <end position="502"/>
    </location>
</feature>
<sequence length="776" mass="80592">MASDTSLVFNLIARDRASAQIQQFQERITTASAAIGAGVGAALGVGITEALNVEAANDKLAAQLGLGSAEASAVASVSANVFRGAWGESTTQVNDAIKGVYQNIGDVSQAKGGLEGVTTKVLALADTFDQELGVTTAAVGQLMRTGLADNAEEAFDIITVGLGSAADKSGDFLETINEYSTQFRRFGVDGQTATGLIVQALKNGARDADQVADALGQFGELATAGGKPVEEAFKSIGLNAKTMAKLMQEGGASGQKALQMTTDALRGTGDKAVRLNAAVALFGDPANVMGDGLYALNPATAAAAAGMDNASGAADRLVEKVGGSSAAKLEEFKRKAIGELTDIGGRFVEFAMKHQAVFEPLTYTLMGLAATVLVVKGAMMAWAAVSAVVAGANAIISASAWTVIGNWMRMMGIGLMAYARIAGAAVVSATTTAGAWIGSALTSIGTWVLAVMRAGAVAIAQFAMMAARAVAWAVVMAAQWLIAMGPIGWIILGVIALAALIYTYWDQIVAWTSAAWGMVWAGIKWVVDQIWNFFVTWMLGGIIWQHWEEIKAGAVAAWTWLMNWLGQIPGWLYNAFLNFTLIGLFIQHWQSMKDGATRKGSELVAWVRGLPGMITGALGDLGSLLVGHGRDIVSGLWRGIQGMGGWLRSTLMGWARNLIPGPIAKALGIGSPSRLMADQIGQWIPAGVVLGIEARQGDVADAMATLVSAPGAGQSMLAGQQLAGGAGASPLMRPGFGPQQVTVRFDFGGAEGDLQKLMRKSVRAVGQGSVQTAFGR</sequence>
<gene>
    <name evidence="4" type="ORF">OG517_23535</name>
</gene>
<proteinExistence type="predicted"/>
<dbReference type="PANTHER" id="PTHR37813:SF1">
    <property type="entry name" value="FELS-2 PROPHAGE PROTEIN"/>
    <property type="match status" value="1"/>
</dbReference>
<keyword evidence="2" id="KW-1133">Transmembrane helix</keyword>